<dbReference type="EMBL" id="WKKI01000046">
    <property type="protein sequence ID" value="MRX73797.1"/>
    <property type="molecule type" value="Genomic_DNA"/>
</dbReference>
<evidence type="ECO:0000313" key="3">
    <source>
        <dbReference type="Proteomes" id="UP000448867"/>
    </source>
</evidence>
<proteinExistence type="predicted"/>
<feature type="transmembrane region" description="Helical" evidence="1">
    <location>
        <begin position="173"/>
        <end position="195"/>
    </location>
</feature>
<evidence type="ECO:0008006" key="4">
    <source>
        <dbReference type="Google" id="ProtNLM"/>
    </source>
</evidence>
<feature type="transmembrane region" description="Helical" evidence="1">
    <location>
        <begin position="201"/>
        <end position="219"/>
    </location>
</feature>
<dbReference type="OrthoDB" id="2614436at2"/>
<evidence type="ECO:0000313" key="2">
    <source>
        <dbReference type="EMBL" id="MRX73797.1"/>
    </source>
</evidence>
<keyword evidence="1" id="KW-0812">Transmembrane</keyword>
<protein>
    <recommendedName>
        <fullName evidence="4">YndJ-like protein</fullName>
    </recommendedName>
</protein>
<keyword evidence="1" id="KW-0472">Membrane</keyword>
<dbReference type="InterPro" id="IPR025450">
    <property type="entry name" value="YndJ-like"/>
</dbReference>
<feature type="transmembrane region" description="Helical" evidence="1">
    <location>
        <begin position="31"/>
        <end position="51"/>
    </location>
</feature>
<reference evidence="2 3" key="1">
    <citation type="submission" date="2019-11" db="EMBL/GenBank/DDBJ databases">
        <title>Bacillus lacus genome.</title>
        <authorList>
            <person name="Allen C.J."/>
            <person name="Newman J.D."/>
        </authorList>
    </citation>
    <scope>NUCLEOTIDE SEQUENCE [LARGE SCALE GENOMIC DNA]</scope>
    <source>
        <strain evidence="2 3">KCTC 33946</strain>
    </source>
</reference>
<organism evidence="2 3">
    <name type="scientific">Metabacillus lacus</name>
    <dbReference type="NCBI Taxonomy" id="1983721"/>
    <lineage>
        <taxon>Bacteria</taxon>
        <taxon>Bacillati</taxon>
        <taxon>Bacillota</taxon>
        <taxon>Bacilli</taxon>
        <taxon>Bacillales</taxon>
        <taxon>Bacillaceae</taxon>
        <taxon>Metabacillus</taxon>
    </lineage>
</organism>
<feature type="transmembrane region" description="Helical" evidence="1">
    <location>
        <begin position="231"/>
        <end position="251"/>
    </location>
</feature>
<feature type="transmembrane region" description="Helical" evidence="1">
    <location>
        <begin position="111"/>
        <end position="131"/>
    </location>
</feature>
<dbReference type="AlphaFoldDB" id="A0A7X2J2A1"/>
<dbReference type="RefSeq" id="WP_154309258.1">
    <property type="nucleotide sequence ID" value="NZ_WKKI01000046.1"/>
</dbReference>
<gene>
    <name evidence="2" type="ORF">GJU40_16770</name>
</gene>
<feature type="transmembrane region" description="Helical" evidence="1">
    <location>
        <begin position="7"/>
        <end position="25"/>
    </location>
</feature>
<comment type="caution">
    <text evidence="2">The sequence shown here is derived from an EMBL/GenBank/DDBJ whole genome shotgun (WGS) entry which is preliminary data.</text>
</comment>
<feature type="transmembrane region" description="Helical" evidence="1">
    <location>
        <begin position="143"/>
        <end position="166"/>
    </location>
</feature>
<feature type="transmembrane region" description="Helical" evidence="1">
    <location>
        <begin position="257"/>
        <end position="288"/>
    </location>
</feature>
<accession>A0A7X2J2A1</accession>
<dbReference type="Pfam" id="PF14158">
    <property type="entry name" value="YndJ"/>
    <property type="match status" value="1"/>
</dbReference>
<keyword evidence="3" id="KW-1185">Reference proteome</keyword>
<evidence type="ECO:0000256" key="1">
    <source>
        <dbReference type="SAM" id="Phobius"/>
    </source>
</evidence>
<sequence length="525" mass="58593">MKANLKHILFNPLIITGLLLFLLCAVVQQSYLLILTAAQLILIPVMLLLIGKLTAWETGLSMLSMLSVFLLYLSLPPMAEVLFSFIYLLFTIMVAWKGVRRFFQRGFTNWGEIAIDTGMVYLFVGGIWFFAYTTGINTGFSSLLTWLTAIHFHYSAFLFPVFLGYFGRIHSSSLYSVVVPLVLAGPLLVAAGITFWPLLEFLSSIIYILAIYCIAFLVWRTRFPSKFQAVLIRTSFTSLCITILFSLAYAASSAFQLFSVSIGTMMIFHGLLNCVGFGVLGVIGWVLLPPAGSKKFTFPVSKIRGKLLVTEGPASGLVDDMSLFVKEKNLPQTIIDFYEKTPNYHLRASVKWAVWFYPFALLYKMISKRTQQINLPLSSDPVVMTGELLAVNAETDGRVKPRAWVRKVNDETVFTAIYSYHEAEGQILMNIALPLPWSTMTGILRLHSENGALILSSTGEGDAGIYLAAGTSLFQLPLSEKFVIQEVKPGTLSALHMMKILGLVFLRVNYSISHIEQKQIERVPS</sequence>
<keyword evidence="1" id="KW-1133">Transmembrane helix</keyword>
<dbReference type="Proteomes" id="UP000448867">
    <property type="component" value="Unassembled WGS sequence"/>
</dbReference>
<name>A0A7X2J2A1_9BACI</name>